<evidence type="ECO:0000256" key="3">
    <source>
        <dbReference type="ARBA" id="ARBA00010676"/>
    </source>
</evidence>
<dbReference type="AlphaFoldDB" id="A0A6J8BFY1"/>
<dbReference type="FunFam" id="2.60.120.230:FF:000001">
    <property type="entry name" value="Monooxygenase, DBH-like 1"/>
    <property type="match status" value="2"/>
</dbReference>
<dbReference type="GO" id="GO:0042420">
    <property type="term" value="P:dopamine catabolic process"/>
    <property type="evidence" value="ECO:0007669"/>
    <property type="project" value="TreeGrafter"/>
</dbReference>
<evidence type="ECO:0000256" key="5">
    <source>
        <dbReference type="ARBA" id="ARBA00022729"/>
    </source>
</evidence>
<dbReference type="InterPro" id="IPR000323">
    <property type="entry name" value="Cu2_ascorb_mOase_N"/>
</dbReference>
<dbReference type="InterPro" id="IPR005018">
    <property type="entry name" value="DOMON_domain"/>
</dbReference>
<evidence type="ECO:0000256" key="13">
    <source>
        <dbReference type="SAM" id="SignalP"/>
    </source>
</evidence>
<comment type="similarity">
    <text evidence="3">Belongs to the copper type II ascorbate-dependent monooxygenase family.</text>
</comment>
<sequence>MNDMKITSQFLLFLVFLWTTKAIPHLAPIPTERFLLHETLDHLGNYHVFWKFNKTNITFEVHVKTRGYVGFGISPNGKMYPSDVVVGWVKDGVPHFSDLHTVGHFQPVKDISQDWTLLHGEENNFGTVLKFERPLTTCDDNDTNIVDATMRIIFSYHHEDPKDYDHLHWHGATRRGAKSMMLLSTSKQYKLPDDSQTKDLVHHQFNVPIKRTTYQCRVYSLDDITTKHHMIKAEAIIQKDHEPFVHHMNVYKCHNYPRKYIGRNFECYTVPVDMMPCGNVVAGWAVGSGPLNFPPNVGLPIGENENEYAYIIEIHYNNPGAVTGLVDSSGMKFTYTSHLRQHDAGILTVGMYENKQQIIPPHYSDFKIQAVCTKECISKALTDASIDEIKLFAVWQHAHLLAKGITTRHLRNDVELEPIAEDQHYDFDYQETRLFRKEISMRKGDSIRVECTYDSTLRKNITYGGFSTTDEMCFSFVYYYPRVPLFMTIQSLLYDTIPGHTSLLSYTWKDQSSLDELVNLVEASDWTDDSVRSKFQQDVLNSSMRSHCYWLQPPYSSKASARKNAEQEKKSASKKNTRASQSANMQAEYNKKNLQNLEENFIINLRNFLSYHLGNYHVYWKFNQTHITFEVHVKTRGYVGFGFSPNGKMYPSDVVVGWVKDGVPHFSDCHTVGHFQPVKDISQDWTLLHGEENNFGTVLKFQRPLRTCDDNDTDIVDDTMRLIFSYHPDDPTDDTHMPWHGATRRGAKSLLLLSTSKQYKLPNDSHTKDLVHHQFRIPSKRTTYQCRVYSLEDISTKHHTIKFEAVIQKGHEPFVHHMNVYKCHNYPRNYIGRNFECYTVPVDMMPCGNVVAGWAVGSGPFHFPPNVGLPIGENEQEYAYVIEIHYNNPGAVTDLVDSSGMRFTYTSHLRQYDAGLLTVGMRENHQHIIPPHFNEFKVQIEATKECISKGLTEASLDEIKLFAVWQHAHLLGKGITTRHLRNDVELEPIAEDQHYDFDYQETRLFRKEVPVRKGDSIRVDCTYDSTLRNNITYGGLSTANEMCFSFIYYYPRFPLYMTTQSLIYDTIPGHSSLLSFSWDDQSSVEELANLVETYDWTDDSVRSKFQQDVLNSSLRSTCCWKHSPVVYEAVRQRQHREKQEKEQMRRVKETERKRKYRKRKREENINDQRQNEDLNMRNTFENRTEKHRALKKLKLALPKSPDRRVTTIVAYLQNSNSPTVRKLQSSDFFAGGNRRTQNIKSLDGRFKNSY</sequence>
<evidence type="ECO:0000256" key="6">
    <source>
        <dbReference type="ARBA" id="ARBA00023002"/>
    </source>
</evidence>
<dbReference type="Gene3D" id="2.60.120.230">
    <property type="match status" value="2"/>
</dbReference>
<feature type="signal peptide" evidence="13">
    <location>
        <begin position="1"/>
        <end position="22"/>
    </location>
</feature>
<dbReference type="SUPFAM" id="SSF49742">
    <property type="entry name" value="PHM/PNGase F"/>
    <property type="match status" value="4"/>
</dbReference>
<dbReference type="SUPFAM" id="SSF49344">
    <property type="entry name" value="CBD9-like"/>
    <property type="match status" value="2"/>
</dbReference>
<dbReference type="PANTHER" id="PTHR10157:SF23">
    <property type="entry name" value="MOXD1 HOMOLOG 1"/>
    <property type="match status" value="1"/>
</dbReference>
<dbReference type="GO" id="GO:0005507">
    <property type="term" value="F:copper ion binding"/>
    <property type="evidence" value="ECO:0007669"/>
    <property type="project" value="InterPro"/>
</dbReference>
<name>A0A6J8BFY1_MYTCO</name>
<dbReference type="Gene3D" id="2.60.40.1210">
    <property type="entry name" value="Cellobiose dehydrogenase, cytochrome domain"/>
    <property type="match status" value="1"/>
</dbReference>
<dbReference type="FunFam" id="2.60.120.310:FF:000004">
    <property type="entry name" value="DBH-like monooxygenase protein 1"/>
    <property type="match status" value="2"/>
</dbReference>
<keyword evidence="4" id="KW-0479">Metal-binding</keyword>
<organism evidence="15 16">
    <name type="scientific">Mytilus coruscus</name>
    <name type="common">Sea mussel</name>
    <dbReference type="NCBI Taxonomy" id="42192"/>
    <lineage>
        <taxon>Eukaryota</taxon>
        <taxon>Metazoa</taxon>
        <taxon>Spiralia</taxon>
        <taxon>Lophotrochozoa</taxon>
        <taxon>Mollusca</taxon>
        <taxon>Bivalvia</taxon>
        <taxon>Autobranchia</taxon>
        <taxon>Pteriomorphia</taxon>
        <taxon>Mytilida</taxon>
        <taxon>Mytiloidea</taxon>
        <taxon>Mytilidae</taxon>
        <taxon>Mytilinae</taxon>
        <taxon>Mytilus</taxon>
    </lineage>
</organism>
<dbReference type="PANTHER" id="PTHR10157">
    <property type="entry name" value="DOPAMINE BETA HYDROXYLASE RELATED"/>
    <property type="match status" value="1"/>
</dbReference>
<evidence type="ECO:0000256" key="8">
    <source>
        <dbReference type="ARBA" id="ARBA00023033"/>
    </source>
</evidence>
<evidence type="ECO:0000256" key="4">
    <source>
        <dbReference type="ARBA" id="ARBA00022723"/>
    </source>
</evidence>
<evidence type="ECO:0000313" key="15">
    <source>
        <dbReference type="EMBL" id="CAC5382672.1"/>
    </source>
</evidence>
<evidence type="ECO:0000256" key="1">
    <source>
        <dbReference type="ARBA" id="ARBA00001973"/>
    </source>
</evidence>
<keyword evidence="8 15" id="KW-0503">Monooxygenase</keyword>
<feature type="chain" id="PRO_5026971290" evidence="13">
    <location>
        <begin position="23"/>
        <end position="1250"/>
    </location>
</feature>
<evidence type="ECO:0000259" key="14">
    <source>
        <dbReference type="PROSITE" id="PS50836"/>
    </source>
</evidence>
<dbReference type="InterPro" id="IPR000945">
    <property type="entry name" value="DBH-like"/>
</dbReference>
<keyword evidence="10" id="KW-1015">Disulfide bond</keyword>
<dbReference type="FunFam" id="2.60.40.1210:FF:000001">
    <property type="entry name" value="Monooxygenase, DBH-like 1, like"/>
    <property type="match status" value="2"/>
</dbReference>
<dbReference type="EMBL" id="CACVKT020003253">
    <property type="protein sequence ID" value="CAC5382672.1"/>
    <property type="molecule type" value="Genomic_DNA"/>
</dbReference>
<protein>
    <submittedName>
        <fullName evidence="15">DBH-like monooxygenase protein 1 homolog</fullName>
    </submittedName>
</protein>
<keyword evidence="6" id="KW-0560">Oxidoreductase</keyword>
<accession>A0A6J8BFY1</accession>
<comment type="subcellular location">
    <subcellularLocation>
        <location evidence="2">Membrane</location>
    </subcellularLocation>
</comment>
<dbReference type="Proteomes" id="UP000507470">
    <property type="component" value="Unassembled WGS sequence"/>
</dbReference>
<dbReference type="InterPro" id="IPR036939">
    <property type="entry name" value="Cu2_ascorb_mOase_N_sf"/>
</dbReference>
<evidence type="ECO:0000256" key="2">
    <source>
        <dbReference type="ARBA" id="ARBA00004370"/>
    </source>
</evidence>
<dbReference type="Pfam" id="PF01082">
    <property type="entry name" value="Cu2_monooxygen"/>
    <property type="match status" value="2"/>
</dbReference>
<keyword evidence="9" id="KW-0472">Membrane</keyword>
<feature type="region of interest" description="Disordered" evidence="12">
    <location>
        <begin position="1132"/>
        <end position="1170"/>
    </location>
</feature>
<evidence type="ECO:0000256" key="9">
    <source>
        <dbReference type="ARBA" id="ARBA00023136"/>
    </source>
</evidence>
<keyword evidence="5 13" id="KW-0732">Signal</keyword>
<dbReference type="GO" id="GO:0030667">
    <property type="term" value="C:secretory granule membrane"/>
    <property type="evidence" value="ECO:0007669"/>
    <property type="project" value="TreeGrafter"/>
</dbReference>
<evidence type="ECO:0000313" key="16">
    <source>
        <dbReference type="Proteomes" id="UP000507470"/>
    </source>
</evidence>
<keyword evidence="11" id="KW-0325">Glycoprotein</keyword>
<dbReference type="Pfam" id="PF03351">
    <property type="entry name" value="DOMON"/>
    <property type="match status" value="2"/>
</dbReference>
<dbReference type="InterPro" id="IPR028460">
    <property type="entry name" value="Tbh/DBH"/>
</dbReference>
<dbReference type="InterPro" id="IPR024548">
    <property type="entry name" value="Cu2_monoox_C"/>
</dbReference>
<dbReference type="PRINTS" id="PR00767">
    <property type="entry name" value="DBMONOXGNASE"/>
</dbReference>
<dbReference type="PROSITE" id="PS50836">
    <property type="entry name" value="DOMON"/>
    <property type="match status" value="2"/>
</dbReference>
<evidence type="ECO:0000256" key="7">
    <source>
        <dbReference type="ARBA" id="ARBA00023008"/>
    </source>
</evidence>
<dbReference type="SMART" id="SM00664">
    <property type="entry name" value="DoH"/>
    <property type="match status" value="2"/>
</dbReference>
<dbReference type="GO" id="GO:0042421">
    <property type="term" value="P:norepinephrine biosynthetic process"/>
    <property type="evidence" value="ECO:0007669"/>
    <property type="project" value="TreeGrafter"/>
</dbReference>
<dbReference type="InterPro" id="IPR045266">
    <property type="entry name" value="DOH_DOMON"/>
</dbReference>
<keyword evidence="16" id="KW-1185">Reference proteome</keyword>
<evidence type="ECO:0000256" key="12">
    <source>
        <dbReference type="SAM" id="MobiDB-lite"/>
    </source>
</evidence>
<dbReference type="GO" id="GO:0005615">
    <property type="term" value="C:extracellular space"/>
    <property type="evidence" value="ECO:0007669"/>
    <property type="project" value="TreeGrafter"/>
</dbReference>
<dbReference type="Gene3D" id="2.60.120.310">
    <property type="entry name" value="Copper type II, ascorbate-dependent monooxygenase, N-terminal domain"/>
    <property type="match status" value="2"/>
</dbReference>
<feature type="compositionally biased region" description="Basic and acidic residues" evidence="12">
    <location>
        <begin position="1161"/>
        <end position="1170"/>
    </location>
</feature>
<feature type="region of interest" description="Disordered" evidence="12">
    <location>
        <begin position="561"/>
        <end position="585"/>
    </location>
</feature>
<evidence type="ECO:0000256" key="11">
    <source>
        <dbReference type="ARBA" id="ARBA00023180"/>
    </source>
</evidence>
<comment type="cofactor">
    <cofactor evidence="1">
        <name>Cu(2+)</name>
        <dbReference type="ChEBI" id="CHEBI:29036"/>
    </cofactor>
</comment>
<dbReference type="Pfam" id="PF03712">
    <property type="entry name" value="Cu2_monoox_C"/>
    <property type="match status" value="2"/>
</dbReference>
<keyword evidence="7" id="KW-0186">Copper</keyword>
<proteinExistence type="inferred from homology"/>
<feature type="domain" description="DOMON" evidence="14">
    <location>
        <begin position="614"/>
        <end position="727"/>
    </location>
</feature>
<dbReference type="InterPro" id="IPR014784">
    <property type="entry name" value="Cu2_ascorb_mOase-like_C"/>
</dbReference>
<dbReference type="InterPro" id="IPR008977">
    <property type="entry name" value="PHM/PNGase_F_dom_sf"/>
</dbReference>
<dbReference type="CDD" id="cd09631">
    <property type="entry name" value="DOMON_DOH"/>
    <property type="match status" value="2"/>
</dbReference>
<evidence type="ECO:0000256" key="10">
    <source>
        <dbReference type="ARBA" id="ARBA00023157"/>
    </source>
</evidence>
<dbReference type="GO" id="GO:0004500">
    <property type="term" value="F:dopamine beta-monooxygenase activity"/>
    <property type="evidence" value="ECO:0007669"/>
    <property type="project" value="InterPro"/>
</dbReference>
<feature type="domain" description="DOMON" evidence="14">
    <location>
        <begin position="44"/>
        <end position="157"/>
    </location>
</feature>
<dbReference type="OrthoDB" id="10003276at2759"/>
<gene>
    <name evidence="15" type="ORF">MCOR_18475</name>
</gene>
<reference evidence="15 16" key="1">
    <citation type="submission" date="2020-06" db="EMBL/GenBank/DDBJ databases">
        <authorList>
            <person name="Li R."/>
            <person name="Bekaert M."/>
        </authorList>
    </citation>
    <scope>NUCLEOTIDE SEQUENCE [LARGE SCALE GENOMIC DNA]</scope>
    <source>
        <strain evidence="16">wild</strain>
    </source>
</reference>
<feature type="compositionally biased region" description="Basic and acidic residues" evidence="12">
    <location>
        <begin position="1137"/>
        <end position="1152"/>
    </location>
</feature>
<dbReference type="GO" id="GO:0006589">
    <property type="term" value="P:octopamine biosynthetic process"/>
    <property type="evidence" value="ECO:0007669"/>
    <property type="project" value="TreeGrafter"/>
</dbReference>